<reference evidence="4" key="1">
    <citation type="submission" date="2020-08" db="EMBL/GenBank/DDBJ databases">
        <authorList>
            <person name="Cejkova D."/>
            <person name="Kubasova T."/>
            <person name="Jahodarova E."/>
            <person name="Rychlik I."/>
        </authorList>
    </citation>
    <scope>NUCLEOTIDE SEQUENCE</scope>
    <source>
        <strain evidence="4">An772</strain>
    </source>
</reference>
<keyword evidence="1" id="KW-0732">Signal</keyword>
<evidence type="ECO:0000313" key="5">
    <source>
        <dbReference type="Proteomes" id="UP000717835"/>
    </source>
</evidence>
<dbReference type="RefSeq" id="WP_022021056.1">
    <property type="nucleotide sequence ID" value="NZ_CAUDDV010000048.1"/>
</dbReference>
<feature type="signal peptide" evidence="1">
    <location>
        <begin position="1"/>
        <end position="20"/>
    </location>
</feature>
<comment type="caution">
    <text evidence="3">The sequence shown here is derived from an EMBL/GenBank/DDBJ whole genome shotgun (WGS) entry which is preliminary data.</text>
</comment>
<reference evidence="3" key="4">
    <citation type="submission" date="2021-09" db="EMBL/GenBank/DDBJ databases">
        <authorList>
            <person name="Gilroy R."/>
        </authorList>
    </citation>
    <scope>NUCLEOTIDE SEQUENCE</scope>
    <source>
        <strain evidence="3">CHK55-1828</strain>
    </source>
</reference>
<evidence type="ECO:0000313" key="3">
    <source>
        <dbReference type="EMBL" id="HJF90939.1"/>
    </source>
</evidence>
<evidence type="ECO:0000313" key="6">
    <source>
        <dbReference type="Proteomes" id="UP000766986"/>
    </source>
</evidence>
<feature type="chain" id="PRO_5037163437" evidence="1">
    <location>
        <begin position="21"/>
        <end position="145"/>
    </location>
</feature>
<sequence>MKKMIAFLMVMVLTVQLGFARDVITMDPKELPAAAQTFLKQYFGNRQISYIKVESEFLSKKYEVVMTDRTKIEFDGKGNWEEVDCKRAELPKTLVPAYIQQYVNAQYPGVIYHKIERDRGEVEVELSNRLSLKFNKKGQLIDIDD</sequence>
<dbReference type="InterPro" id="IPR021533">
    <property type="entry name" value="PepSY-like"/>
</dbReference>
<protein>
    <submittedName>
        <fullName evidence="3">PepSY-like domain-containing protein</fullName>
    </submittedName>
</protein>
<dbReference type="Pfam" id="PF11396">
    <property type="entry name" value="PepSY_like"/>
    <property type="match status" value="1"/>
</dbReference>
<evidence type="ECO:0000313" key="4">
    <source>
        <dbReference type="EMBL" id="MBM6735825.1"/>
    </source>
</evidence>
<dbReference type="Proteomes" id="UP000717835">
    <property type="component" value="Unassembled WGS sequence"/>
</dbReference>
<reference evidence="3" key="2">
    <citation type="journal article" date="2021" name="PeerJ">
        <title>Extensive microbial diversity within the chicken gut microbiome revealed by metagenomics and culture.</title>
        <authorList>
            <person name="Gilroy R."/>
            <person name="Ravi A."/>
            <person name="Getino M."/>
            <person name="Pursley I."/>
            <person name="Horton D.L."/>
            <person name="Alikhan N.F."/>
            <person name="Baker D."/>
            <person name="Gharbi K."/>
            <person name="Hall N."/>
            <person name="Watson M."/>
            <person name="Adriaenssens E.M."/>
            <person name="Foster-Nyarko E."/>
            <person name="Jarju S."/>
            <person name="Secka A."/>
            <person name="Antonio M."/>
            <person name="Oren A."/>
            <person name="Chaudhuri R.R."/>
            <person name="La Ragione R."/>
            <person name="Hildebrand F."/>
            <person name="Pallen M.J."/>
        </authorList>
    </citation>
    <scope>NUCLEOTIDE SEQUENCE</scope>
    <source>
        <strain evidence="3">CHK55-1828</strain>
    </source>
</reference>
<dbReference type="AlphaFoldDB" id="A0A921LB07"/>
<name>A0A921LB07_9BACT</name>
<dbReference type="EMBL" id="DYVX01000004">
    <property type="protein sequence ID" value="HJF90939.1"/>
    <property type="molecule type" value="Genomic_DNA"/>
</dbReference>
<dbReference type="Proteomes" id="UP000766986">
    <property type="component" value="Unassembled WGS sequence"/>
</dbReference>
<evidence type="ECO:0000256" key="1">
    <source>
        <dbReference type="SAM" id="SignalP"/>
    </source>
</evidence>
<dbReference type="OrthoDB" id="710080at2"/>
<dbReference type="EMBL" id="JACLYZ010000028">
    <property type="protein sequence ID" value="MBM6735825.1"/>
    <property type="molecule type" value="Genomic_DNA"/>
</dbReference>
<keyword evidence="6" id="KW-1185">Reference proteome</keyword>
<accession>A0A921LB07</accession>
<feature type="domain" description="Putative beta-lactamase-inhibitor-like PepSY-like" evidence="2">
    <location>
        <begin position="60"/>
        <end position="141"/>
    </location>
</feature>
<gene>
    <name evidence="4" type="ORF">H7U35_11450</name>
    <name evidence="3" type="ORF">K8W02_00920</name>
</gene>
<proteinExistence type="predicted"/>
<dbReference type="SUPFAM" id="SSF160574">
    <property type="entry name" value="BT0923-like"/>
    <property type="match status" value="1"/>
</dbReference>
<evidence type="ECO:0000259" key="2">
    <source>
        <dbReference type="Pfam" id="PF11396"/>
    </source>
</evidence>
<organism evidence="3 5">
    <name type="scientific">Mediterranea massiliensis</name>
    <dbReference type="NCBI Taxonomy" id="1841865"/>
    <lineage>
        <taxon>Bacteria</taxon>
        <taxon>Pseudomonadati</taxon>
        <taxon>Bacteroidota</taxon>
        <taxon>Bacteroidia</taxon>
        <taxon>Bacteroidales</taxon>
        <taxon>Bacteroidaceae</taxon>
        <taxon>Mediterranea</taxon>
    </lineage>
</organism>
<dbReference type="Gene3D" id="3.40.1420.30">
    <property type="match status" value="1"/>
</dbReference>
<reference evidence="4 6" key="3">
    <citation type="journal article" date="2021" name="Sci. Rep.">
        <title>The distribution of antibiotic resistance genes in chicken gut microbiota commensals.</title>
        <authorList>
            <person name="Juricova H."/>
            <person name="Matiasovicova J."/>
            <person name="Kubasova T."/>
            <person name="Cejkova D."/>
            <person name="Rychlik I."/>
        </authorList>
    </citation>
    <scope>NUCLEOTIDE SEQUENCE [LARGE SCALE GENOMIC DNA]</scope>
    <source>
        <strain evidence="4 6">An772</strain>
    </source>
</reference>